<reference evidence="2" key="1">
    <citation type="submission" date="2015-11" db="EMBL/GenBank/DDBJ databases">
        <title>Draft Genome Sequence of the Radioresistant Bacterium Deinococcus grandis, Isolated from Freshwater Fish in Japan.</title>
        <authorList>
            <person name="Satoh K."/>
            <person name="Onodera T."/>
            <person name="Omoso K."/>
            <person name="Takeda-Yano K."/>
            <person name="Katayama T."/>
            <person name="Oono Y."/>
            <person name="Narumi I."/>
        </authorList>
    </citation>
    <scope>NUCLEOTIDE SEQUENCE [LARGE SCALE GENOMIC DNA]</scope>
    <source>
        <strain evidence="2">ATCC 43672</strain>
    </source>
</reference>
<accession>A0A100HN91</accession>
<protein>
    <submittedName>
        <fullName evidence="1">Uncharacterized protein</fullName>
    </submittedName>
</protein>
<evidence type="ECO:0000313" key="2">
    <source>
        <dbReference type="Proteomes" id="UP000056209"/>
    </source>
</evidence>
<organism evidence="1 2">
    <name type="scientific">Deinococcus grandis</name>
    <dbReference type="NCBI Taxonomy" id="57498"/>
    <lineage>
        <taxon>Bacteria</taxon>
        <taxon>Thermotogati</taxon>
        <taxon>Deinococcota</taxon>
        <taxon>Deinococci</taxon>
        <taxon>Deinococcales</taxon>
        <taxon>Deinococcaceae</taxon>
        <taxon>Deinococcus</taxon>
    </lineage>
</organism>
<dbReference type="Proteomes" id="UP000056209">
    <property type="component" value="Unassembled WGS sequence"/>
</dbReference>
<gene>
    <name evidence="1" type="ORF">DEIGR_330114</name>
</gene>
<name>A0A100HN91_9DEIO</name>
<comment type="caution">
    <text evidence="1">The sequence shown here is derived from an EMBL/GenBank/DDBJ whole genome shotgun (WGS) entry which is preliminary data.</text>
</comment>
<keyword evidence="2" id="KW-1185">Reference proteome</keyword>
<evidence type="ECO:0000313" key="1">
    <source>
        <dbReference type="EMBL" id="GAQ23856.1"/>
    </source>
</evidence>
<dbReference type="AlphaFoldDB" id="A0A100HN91"/>
<sequence length="86" mass="9597">MLSAVPALLLVTVASVHVWRWHHEPVSAWRGGGFGMYATVNDQRGRRVSLLALDGHGQWQQIEPPRTLRHVSDALTLHPSRTALRA</sequence>
<dbReference type="EMBL" id="BCMS01000005">
    <property type="protein sequence ID" value="GAQ23856.1"/>
    <property type="molecule type" value="Genomic_DNA"/>
</dbReference>
<proteinExistence type="predicted"/>